<comment type="caution">
    <text evidence="3">The sequence shown here is derived from an EMBL/GenBank/DDBJ whole genome shotgun (WGS) entry which is preliminary data.</text>
</comment>
<reference evidence="3 4" key="1">
    <citation type="submission" date="2018-03" db="EMBL/GenBank/DDBJ databases">
        <title>Draft Genome Sequences of the Obligatory Marine Myxobacteria Enhygromyxa salina SWB005.</title>
        <authorList>
            <person name="Poehlein A."/>
            <person name="Moghaddam J.A."/>
            <person name="Harms H."/>
            <person name="Alanjari M."/>
            <person name="Koenig G.M."/>
            <person name="Daniel R."/>
            <person name="Schaeberle T.F."/>
        </authorList>
    </citation>
    <scope>NUCLEOTIDE SEQUENCE [LARGE SCALE GENOMIC DNA]</scope>
    <source>
        <strain evidence="3 4">SWB005</strain>
    </source>
</reference>
<protein>
    <submittedName>
        <fullName evidence="3">Invasion protein InvA</fullName>
    </submittedName>
</protein>
<evidence type="ECO:0000256" key="2">
    <source>
        <dbReference type="SAM" id="Phobius"/>
    </source>
</evidence>
<dbReference type="GO" id="GO:0005886">
    <property type="term" value="C:plasma membrane"/>
    <property type="evidence" value="ECO:0007669"/>
    <property type="project" value="TreeGrafter"/>
</dbReference>
<dbReference type="GO" id="GO:0044780">
    <property type="term" value="P:bacterial-type flagellum assembly"/>
    <property type="evidence" value="ECO:0007669"/>
    <property type="project" value="TreeGrafter"/>
</dbReference>
<feature type="transmembrane region" description="Helical" evidence="2">
    <location>
        <begin position="278"/>
        <end position="297"/>
    </location>
</feature>
<evidence type="ECO:0000256" key="1">
    <source>
        <dbReference type="SAM" id="Coils"/>
    </source>
</evidence>
<accession>A0A2S9YHK5</accession>
<name>A0A2S9YHK5_9BACT</name>
<dbReference type="Proteomes" id="UP000237968">
    <property type="component" value="Unassembled WGS sequence"/>
</dbReference>
<feature type="transmembrane region" description="Helical" evidence="2">
    <location>
        <begin position="23"/>
        <end position="41"/>
    </location>
</feature>
<feature type="transmembrane region" description="Helical" evidence="2">
    <location>
        <begin position="247"/>
        <end position="266"/>
    </location>
</feature>
<feature type="transmembrane region" description="Helical" evidence="2">
    <location>
        <begin position="119"/>
        <end position="137"/>
    </location>
</feature>
<dbReference type="PANTHER" id="PTHR30161:SF1">
    <property type="entry name" value="FLAGELLAR BIOSYNTHESIS PROTEIN FLHA-RELATED"/>
    <property type="match status" value="1"/>
</dbReference>
<feature type="transmembrane region" description="Helical" evidence="2">
    <location>
        <begin position="72"/>
        <end position="89"/>
    </location>
</feature>
<dbReference type="InterPro" id="IPR042196">
    <property type="entry name" value="FHIPEP_4"/>
</dbReference>
<gene>
    <name evidence="3" type="primary">invA</name>
    <name evidence="3" type="ORF">ENSA5_07170</name>
</gene>
<organism evidence="3 4">
    <name type="scientific">Enhygromyxa salina</name>
    <dbReference type="NCBI Taxonomy" id="215803"/>
    <lineage>
        <taxon>Bacteria</taxon>
        <taxon>Pseudomonadati</taxon>
        <taxon>Myxococcota</taxon>
        <taxon>Polyangia</taxon>
        <taxon>Nannocystales</taxon>
        <taxon>Nannocystaceae</taxon>
        <taxon>Enhygromyxa</taxon>
    </lineage>
</organism>
<feature type="transmembrane region" description="Helical" evidence="2">
    <location>
        <begin position="303"/>
        <end position="321"/>
    </location>
</feature>
<keyword evidence="2" id="KW-1133">Transmembrane helix</keyword>
<dbReference type="EMBL" id="PVNK01000037">
    <property type="protein sequence ID" value="PRQ04486.1"/>
    <property type="molecule type" value="Genomic_DNA"/>
</dbReference>
<dbReference type="AlphaFoldDB" id="A0A2S9YHK5"/>
<dbReference type="GO" id="GO:0009306">
    <property type="term" value="P:protein secretion"/>
    <property type="evidence" value="ECO:0007669"/>
    <property type="project" value="InterPro"/>
</dbReference>
<keyword evidence="2" id="KW-0812">Transmembrane</keyword>
<evidence type="ECO:0000313" key="4">
    <source>
        <dbReference type="Proteomes" id="UP000237968"/>
    </source>
</evidence>
<dbReference type="InterPro" id="IPR001712">
    <property type="entry name" value="T3SS_FHIPEP"/>
</dbReference>
<dbReference type="PRINTS" id="PR00949">
    <property type="entry name" value="TYPE3IMAPROT"/>
</dbReference>
<sequence length="626" mass="66767">MSGAGSSRLVGGLRSLARELPRLAPAIVVVALLLCLLLPLPTAVVDLLLSLSLAGAVLMLVAGLRVRRAAEFLAFPTLVLLLTLYRLALNVSTTRLILSQADAGQVIDAFASLVVRGDLLVGAVMFAVITAIQYFVIARGAERVAEVAARFALDGMPGQQAAIDADLRAGTVSPREAQARRAALIERSEFFARMDGVMRWVKGDAVVGLLITGINLIGGVAVGGLRGGLGVGESLAVYGKLAIGDGLLAQLPALLIALAAAVLVARVDRVTERARARWLEPAMLLVPAVMLGLLAPIPGMPGLAFATTAVGLVALALWIAAREHDAREPKLEPEIRVHAHVAASARGSAIKALAGLRSRCQLALAIPVPRLVLVPAGPQAVLDASEFELRLGERVLGRDRAPTQASSDRPASDDDALLLGCFRLLMDSAEHLVTLEQIEAELEATRRRHPSLVRQATRVVEPIDLLAIVRAFVRERIPAPSIDALVEALAQRRVFHDPAERVHWPEHARELLADHWVRDLCDGVASLGQPCWIRPTIDLEDEMLARAQLDDRGIALALTATERARFVSRVEACAARRPPLLLCSSRARPVFASILAGARPHVPVLSLGELESARIETPACVTLDID</sequence>
<feature type="transmembrane region" description="Helical" evidence="2">
    <location>
        <begin position="47"/>
        <end position="65"/>
    </location>
</feature>
<feature type="coiled-coil region" evidence="1">
    <location>
        <begin position="428"/>
        <end position="455"/>
    </location>
</feature>
<dbReference type="OrthoDB" id="9759185at2"/>
<proteinExistence type="predicted"/>
<feature type="transmembrane region" description="Helical" evidence="2">
    <location>
        <begin position="206"/>
        <end position="227"/>
    </location>
</feature>
<dbReference type="Gene3D" id="3.40.50.12790">
    <property type="entry name" value="FHIPEP family, domain 4"/>
    <property type="match status" value="1"/>
</dbReference>
<dbReference type="RefSeq" id="WP_106390167.1">
    <property type="nucleotide sequence ID" value="NZ_PVNK01000037.1"/>
</dbReference>
<keyword evidence="2" id="KW-0472">Membrane</keyword>
<dbReference type="Pfam" id="PF00771">
    <property type="entry name" value="FHIPEP"/>
    <property type="match status" value="2"/>
</dbReference>
<keyword evidence="4" id="KW-1185">Reference proteome</keyword>
<dbReference type="PANTHER" id="PTHR30161">
    <property type="entry name" value="FLAGELLAR EXPORT PROTEIN, MEMBRANE FLHA SUBUNIT-RELATED"/>
    <property type="match status" value="1"/>
</dbReference>
<keyword evidence="1" id="KW-0175">Coiled coil</keyword>
<evidence type="ECO:0000313" key="3">
    <source>
        <dbReference type="EMBL" id="PRQ04486.1"/>
    </source>
</evidence>